<dbReference type="PROSITE" id="PS51755">
    <property type="entry name" value="OMPR_PHOB"/>
    <property type="match status" value="1"/>
</dbReference>
<sequence>MHVEIFGQTRVVMSHGTVDGSGLGGVKPRQILEILAVSAGSPVSKEVLADLLWAGCPPRSWTGTLESYVCLLRRHLGTTGSACRGIVTVPQGYLLDLSSVDVDLTTFRALARRAEADRHPATCLPLVEEALSLAHGDLLGDEMQAGWADDQRETLRRELVGLHGLAASCGLALEQPDLAVRHARAALRRDPLAEGVWRTLMRALAAAGRRAEALRAYAEVRERLAEELGTDPSPETTNLYLDLLRSDGAVPAHGAAEAREEVRLLMRLLRDAVLAVPDRDVGDLEVADRDAGWWQVAVRLAAAS</sequence>
<dbReference type="SMART" id="SM00862">
    <property type="entry name" value="Trans_reg_C"/>
    <property type="match status" value="1"/>
</dbReference>
<evidence type="ECO:0000256" key="3">
    <source>
        <dbReference type="ARBA" id="ARBA00023125"/>
    </source>
</evidence>
<evidence type="ECO:0000313" key="8">
    <source>
        <dbReference type="Proteomes" id="UP000679307"/>
    </source>
</evidence>
<accession>A0ABX8EGY9</accession>
<evidence type="ECO:0000256" key="2">
    <source>
        <dbReference type="ARBA" id="ARBA00023015"/>
    </source>
</evidence>
<keyword evidence="3 5" id="KW-0238">DNA-binding</keyword>
<evidence type="ECO:0000313" key="7">
    <source>
        <dbReference type="EMBL" id="QVT79776.1"/>
    </source>
</evidence>
<reference evidence="7 8" key="1">
    <citation type="submission" date="2021-05" db="EMBL/GenBank/DDBJ databases">
        <title>Complete genome of Nocardioides aquaticus KCTC 9944T isolated from meromictic and hypersaline Ekho Lake, Antarctica.</title>
        <authorList>
            <person name="Hwang K."/>
            <person name="Kim K.M."/>
            <person name="Choe H."/>
        </authorList>
    </citation>
    <scope>NUCLEOTIDE SEQUENCE [LARGE SCALE GENOMIC DNA]</scope>
    <source>
        <strain evidence="7 8">KCTC 9944</strain>
    </source>
</reference>
<feature type="domain" description="OmpR/PhoB-type" evidence="6">
    <location>
        <begin position="1"/>
        <end position="97"/>
    </location>
</feature>
<dbReference type="Gene3D" id="1.25.40.10">
    <property type="entry name" value="Tetratricopeptide repeat domain"/>
    <property type="match status" value="1"/>
</dbReference>
<dbReference type="InterPro" id="IPR051677">
    <property type="entry name" value="AfsR-DnrI-RedD_regulator"/>
</dbReference>
<dbReference type="PANTHER" id="PTHR35807:SF1">
    <property type="entry name" value="TRANSCRIPTIONAL REGULATOR REDD"/>
    <property type="match status" value="1"/>
</dbReference>
<dbReference type="InterPro" id="IPR036388">
    <property type="entry name" value="WH-like_DNA-bd_sf"/>
</dbReference>
<dbReference type="RefSeq" id="WP_214059182.1">
    <property type="nucleotide sequence ID" value="NZ_BAAAHS010000014.1"/>
</dbReference>
<dbReference type="Pfam" id="PF03704">
    <property type="entry name" value="BTAD"/>
    <property type="match status" value="1"/>
</dbReference>
<dbReference type="InterPro" id="IPR016032">
    <property type="entry name" value="Sig_transdc_resp-reg_C-effctor"/>
</dbReference>
<keyword evidence="8" id="KW-1185">Reference proteome</keyword>
<protein>
    <submittedName>
        <fullName evidence="7">Transcriptional regulatory protein MoaR1</fullName>
    </submittedName>
</protein>
<gene>
    <name evidence="7" type="primary">moaR1</name>
    <name evidence="7" type="ORF">ENKNEFLB_02166</name>
</gene>
<dbReference type="Gene3D" id="1.10.10.10">
    <property type="entry name" value="Winged helix-like DNA-binding domain superfamily/Winged helix DNA-binding domain"/>
    <property type="match status" value="1"/>
</dbReference>
<dbReference type="EMBL" id="CP075371">
    <property type="protein sequence ID" value="QVT79776.1"/>
    <property type="molecule type" value="Genomic_DNA"/>
</dbReference>
<keyword evidence="2" id="KW-0805">Transcription regulation</keyword>
<proteinExistence type="inferred from homology"/>
<evidence type="ECO:0000259" key="6">
    <source>
        <dbReference type="PROSITE" id="PS51755"/>
    </source>
</evidence>
<dbReference type="InterPro" id="IPR011990">
    <property type="entry name" value="TPR-like_helical_dom_sf"/>
</dbReference>
<dbReference type="Proteomes" id="UP000679307">
    <property type="component" value="Chromosome"/>
</dbReference>
<dbReference type="PANTHER" id="PTHR35807">
    <property type="entry name" value="TRANSCRIPTIONAL REGULATOR REDD-RELATED"/>
    <property type="match status" value="1"/>
</dbReference>
<evidence type="ECO:0000256" key="4">
    <source>
        <dbReference type="ARBA" id="ARBA00023163"/>
    </source>
</evidence>
<dbReference type="SMART" id="SM01043">
    <property type="entry name" value="BTAD"/>
    <property type="match status" value="1"/>
</dbReference>
<evidence type="ECO:0000256" key="5">
    <source>
        <dbReference type="PROSITE-ProRule" id="PRU01091"/>
    </source>
</evidence>
<organism evidence="7 8">
    <name type="scientific">Nocardioides aquaticus</name>
    <dbReference type="NCBI Taxonomy" id="160826"/>
    <lineage>
        <taxon>Bacteria</taxon>
        <taxon>Bacillati</taxon>
        <taxon>Actinomycetota</taxon>
        <taxon>Actinomycetes</taxon>
        <taxon>Propionibacteriales</taxon>
        <taxon>Nocardioidaceae</taxon>
        <taxon>Nocardioides</taxon>
    </lineage>
</organism>
<dbReference type="InterPro" id="IPR005158">
    <property type="entry name" value="BTAD"/>
</dbReference>
<dbReference type="SUPFAM" id="SSF46894">
    <property type="entry name" value="C-terminal effector domain of the bipartite response regulators"/>
    <property type="match status" value="1"/>
</dbReference>
<keyword evidence="4" id="KW-0804">Transcription</keyword>
<comment type="similarity">
    <text evidence="1">Belongs to the AfsR/DnrI/RedD regulatory family.</text>
</comment>
<dbReference type="InterPro" id="IPR001867">
    <property type="entry name" value="OmpR/PhoB-type_DNA-bd"/>
</dbReference>
<feature type="DNA-binding region" description="OmpR/PhoB-type" evidence="5">
    <location>
        <begin position="1"/>
        <end position="97"/>
    </location>
</feature>
<evidence type="ECO:0000256" key="1">
    <source>
        <dbReference type="ARBA" id="ARBA00005820"/>
    </source>
</evidence>
<dbReference type="SUPFAM" id="SSF48452">
    <property type="entry name" value="TPR-like"/>
    <property type="match status" value="1"/>
</dbReference>
<dbReference type="Pfam" id="PF00486">
    <property type="entry name" value="Trans_reg_C"/>
    <property type="match status" value="1"/>
</dbReference>
<name>A0ABX8EGY9_9ACTN</name>